<feature type="non-terminal residue" evidence="1">
    <location>
        <position position="1"/>
    </location>
</feature>
<evidence type="ECO:0000313" key="2">
    <source>
        <dbReference type="Proteomes" id="UP001164746"/>
    </source>
</evidence>
<organism evidence="1 2">
    <name type="scientific">Mya arenaria</name>
    <name type="common">Soft-shell clam</name>
    <dbReference type="NCBI Taxonomy" id="6604"/>
    <lineage>
        <taxon>Eukaryota</taxon>
        <taxon>Metazoa</taxon>
        <taxon>Spiralia</taxon>
        <taxon>Lophotrochozoa</taxon>
        <taxon>Mollusca</taxon>
        <taxon>Bivalvia</taxon>
        <taxon>Autobranchia</taxon>
        <taxon>Heteroconchia</taxon>
        <taxon>Euheterodonta</taxon>
        <taxon>Imparidentia</taxon>
        <taxon>Neoheterodontei</taxon>
        <taxon>Myida</taxon>
        <taxon>Myoidea</taxon>
        <taxon>Myidae</taxon>
        <taxon>Mya</taxon>
    </lineage>
</organism>
<keyword evidence="2" id="KW-1185">Reference proteome</keyword>
<reference evidence="1" key="1">
    <citation type="submission" date="2022-11" db="EMBL/GenBank/DDBJ databases">
        <title>Centuries of genome instability and evolution in soft-shell clam transmissible cancer (bioRxiv).</title>
        <authorList>
            <person name="Hart S.F.M."/>
            <person name="Yonemitsu M.A."/>
            <person name="Giersch R.M."/>
            <person name="Beal B.F."/>
            <person name="Arriagada G."/>
            <person name="Davis B.W."/>
            <person name="Ostrander E.A."/>
            <person name="Goff S.P."/>
            <person name="Metzger M.J."/>
        </authorList>
    </citation>
    <scope>NUCLEOTIDE SEQUENCE</scope>
    <source>
        <strain evidence="1">MELC-2E11</strain>
        <tissue evidence="1">Siphon/mantle</tissue>
    </source>
</reference>
<proteinExistence type="predicted"/>
<accession>A0ABY7GB96</accession>
<gene>
    <name evidence="1" type="ORF">MAR_032908</name>
</gene>
<name>A0ABY7GB96_MYAAR</name>
<dbReference type="Proteomes" id="UP001164746">
    <property type="component" value="Chromosome 17"/>
</dbReference>
<sequence length="148" mass="15891">YAALGWSFDNTAKVFNGQEVSSYTSSIPSVSLITCGSTCFSRKRNGMCNICGYDKVSKTCFLSDDSEDEIIFTSNDSKVVLKPVETVCESSEYLVNGGDPVSDDQFSASSVFQDLPNHGASKARLHSLPSSTSIGAWAVGTKDANQYI</sequence>
<protein>
    <submittedName>
        <fullName evidence="1">Uncharacterized protein</fullName>
    </submittedName>
</protein>
<dbReference type="Gene3D" id="2.60.120.260">
    <property type="entry name" value="Galactose-binding domain-like"/>
    <property type="match status" value="1"/>
</dbReference>
<feature type="non-terminal residue" evidence="1">
    <location>
        <position position="148"/>
    </location>
</feature>
<dbReference type="EMBL" id="CP111028">
    <property type="protein sequence ID" value="WAR30366.1"/>
    <property type="molecule type" value="Genomic_DNA"/>
</dbReference>
<evidence type="ECO:0000313" key="1">
    <source>
        <dbReference type="EMBL" id="WAR30366.1"/>
    </source>
</evidence>